<dbReference type="Gene3D" id="1.10.10.10">
    <property type="entry name" value="Winged helix-like DNA-binding domain superfamily/Winged helix DNA-binding domain"/>
    <property type="match status" value="1"/>
</dbReference>
<dbReference type="InterPro" id="IPR001279">
    <property type="entry name" value="Metallo-B-lactamas"/>
</dbReference>
<proteinExistence type="predicted"/>
<sequence>MTVPEVKVTRVLDTLHVLEVPIPFPMKTVTVTVDTAFPVTLIDTGIHTPEARAGLEAGLAQLGLTFGDVQRVIVTHHHPDHYGMAGVLEEAGAEIFVLDIEAGYGLTYWQGWDDWLPRLLAQMHANGLPPEMHDAQDRFHRFVRGMVVPARRWSTLSEGDTVELAGRVWQVLWLPGHADGHLALWQPGERLLLAADAILPRITPNIGLYAYSRPDPLKDYFNTLGRLAALAPGRAVVGHHGPVMEDVVERTAQLQAHHAERLDFLREAATETPGSAWKLSRVMFPRPLNEANLRFALAETLAHLEHLSLRGQLQKAEQDGVFIYSG</sequence>
<comment type="caution">
    <text evidence="2">The sequence shown here is derived from an EMBL/GenBank/DDBJ whole genome shotgun (WGS) entry which is preliminary data.</text>
</comment>
<dbReference type="Pfam" id="PF21221">
    <property type="entry name" value="B_lactamase-like_C"/>
    <property type="match status" value="1"/>
</dbReference>
<name>A0ABV8A3I6_9DEIO</name>
<accession>A0ABV8A3I6</accession>
<dbReference type="PANTHER" id="PTHR23131">
    <property type="entry name" value="ENDORIBONUCLEASE LACTB2"/>
    <property type="match status" value="1"/>
</dbReference>
<dbReference type="Gene3D" id="3.60.15.10">
    <property type="entry name" value="Ribonuclease Z/Hydroxyacylglutathione hydrolase-like"/>
    <property type="match status" value="1"/>
</dbReference>
<dbReference type="SMART" id="SM00849">
    <property type="entry name" value="Lactamase_B"/>
    <property type="match status" value="1"/>
</dbReference>
<dbReference type="Pfam" id="PF00753">
    <property type="entry name" value="Lactamase_B"/>
    <property type="match status" value="1"/>
</dbReference>
<dbReference type="PANTHER" id="PTHR23131:SF4">
    <property type="entry name" value="METALLO-BETA-LACTAMASE SUPERFAMILY POTEIN"/>
    <property type="match status" value="1"/>
</dbReference>
<dbReference type="InterPro" id="IPR050662">
    <property type="entry name" value="Sec-metab_biosynth-thioest"/>
</dbReference>
<dbReference type="InterPro" id="IPR048933">
    <property type="entry name" value="B_lactamase-like_C"/>
</dbReference>
<dbReference type="Proteomes" id="UP001595748">
    <property type="component" value="Unassembled WGS sequence"/>
</dbReference>
<evidence type="ECO:0000259" key="1">
    <source>
        <dbReference type="SMART" id="SM00849"/>
    </source>
</evidence>
<dbReference type="SUPFAM" id="SSF56281">
    <property type="entry name" value="Metallo-hydrolase/oxidoreductase"/>
    <property type="match status" value="1"/>
</dbReference>
<dbReference type="InterPro" id="IPR036866">
    <property type="entry name" value="RibonucZ/Hydroxyglut_hydro"/>
</dbReference>
<dbReference type="RefSeq" id="WP_380076020.1">
    <property type="nucleotide sequence ID" value="NZ_JBHRZF010000030.1"/>
</dbReference>
<reference evidence="3" key="1">
    <citation type="journal article" date="2019" name="Int. J. Syst. Evol. Microbiol.">
        <title>The Global Catalogue of Microorganisms (GCM) 10K type strain sequencing project: providing services to taxonomists for standard genome sequencing and annotation.</title>
        <authorList>
            <consortium name="The Broad Institute Genomics Platform"/>
            <consortium name="The Broad Institute Genome Sequencing Center for Infectious Disease"/>
            <person name="Wu L."/>
            <person name="Ma J."/>
        </authorList>
    </citation>
    <scope>NUCLEOTIDE SEQUENCE [LARGE SCALE GENOMIC DNA]</scope>
    <source>
        <strain evidence="3">CCTCC AB 2013263</strain>
    </source>
</reference>
<evidence type="ECO:0000313" key="3">
    <source>
        <dbReference type="Proteomes" id="UP001595748"/>
    </source>
</evidence>
<keyword evidence="3" id="KW-1185">Reference proteome</keyword>
<protein>
    <submittedName>
        <fullName evidence="2">MBL fold metallo-hydrolase</fullName>
    </submittedName>
</protein>
<dbReference type="InterPro" id="IPR036388">
    <property type="entry name" value="WH-like_DNA-bd_sf"/>
</dbReference>
<evidence type="ECO:0000313" key="2">
    <source>
        <dbReference type="EMBL" id="MFC3859859.1"/>
    </source>
</evidence>
<organism evidence="2 3">
    <name type="scientific">Deinococcus antarcticus</name>
    <dbReference type="NCBI Taxonomy" id="1298767"/>
    <lineage>
        <taxon>Bacteria</taxon>
        <taxon>Thermotogati</taxon>
        <taxon>Deinococcota</taxon>
        <taxon>Deinococci</taxon>
        <taxon>Deinococcales</taxon>
        <taxon>Deinococcaceae</taxon>
        <taxon>Deinococcus</taxon>
    </lineage>
</organism>
<gene>
    <name evidence="2" type="ORF">ACFOPQ_03655</name>
</gene>
<feature type="domain" description="Metallo-beta-lactamase" evidence="1">
    <location>
        <begin position="26"/>
        <end position="239"/>
    </location>
</feature>
<dbReference type="CDD" id="cd07725">
    <property type="entry name" value="TTHA1429-like_MBL-fold"/>
    <property type="match status" value="1"/>
</dbReference>
<dbReference type="EMBL" id="JBHRZF010000030">
    <property type="protein sequence ID" value="MFC3859859.1"/>
    <property type="molecule type" value="Genomic_DNA"/>
</dbReference>